<proteinExistence type="predicted"/>
<protein>
    <submittedName>
        <fullName evidence="1">Uncharacterized protein</fullName>
    </submittedName>
</protein>
<organism evidence="1">
    <name type="scientific">Rhizophora mucronata</name>
    <name type="common">Asiatic mangrove</name>
    <dbReference type="NCBI Taxonomy" id="61149"/>
    <lineage>
        <taxon>Eukaryota</taxon>
        <taxon>Viridiplantae</taxon>
        <taxon>Streptophyta</taxon>
        <taxon>Embryophyta</taxon>
        <taxon>Tracheophyta</taxon>
        <taxon>Spermatophyta</taxon>
        <taxon>Magnoliopsida</taxon>
        <taxon>eudicotyledons</taxon>
        <taxon>Gunneridae</taxon>
        <taxon>Pentapetalae</taxon>
        <taxon>rosids</taxon>
        <taxon>fabids</taxon>
        <taxon>Malpighiales</taxon>
        <taxon>Rhizophoraceae</taxon>
        <taxon>Rhizophora</taxon>
    </lineage>
</organism>
<accession>A0A2P2P2G3</accession>
<name>A0A2P2P2G3_RHIMU</name>
<evidence type="ECO:0000313" key="1">
    <source>
        <dbReference type="EMBL" id="MBX48938.1"/>
    </source>
</evidence>
<dbReference type="AlphaFoldDB" id="A0A2P2P2G3"/>
<sequence>MVCLQYLSVSSVKNQRQFYLLIISLVIL</sequence>
<dbReference type="EMBL" id="GGEC01068454">
    <property type="protein sequence ID" value="MBX48938.1"/>
    <property type="molecule type" value="Transcribed_RNA"/>
</dbReference>
<reference evidence="1" key="1">
    <citation type="submission" date="2018-02" db="EMBL/GenBank/DDBJ databases">
        <title>Rhizophora mucronata_Transcriptome.</title>
        <authorList>
            <person name="Meera S.P."/>
            <person name="Sreeshan A."/>
            <person name="Augustine A."/>
        </authorList>
    </citation>
    <scope>NUCLEOTIDE SEQUENCE</scope>
    <source>
        <tissue evidence="1">Leaf</tissue>
    </source>
</reference>